<dbReference type="Pfam" id="PF07690">
    <property type="entry name" value="MFS_1"/>
    <property type="match status" value="1"/>
</dbReference>
<dbReference type="GO" id="GO:0022857">
    <property type="term" value="F:transmembrane transporter activity"/>
    <property type="evidence" value="ECO:0007669"/>
    <property type="project" value="InterPro"/>
</dbReference>
<feature type="domain" description="Major facilitator superfamily (MFS) profile" evidence="8">
    <location>
        <begin position="18"/>
        <end position="428"/>
    </location>
</feature>
<dbReference type="EMBL" id="JAAGXA010000012">
    <property type="protein sequence ID" value="NEN79882.1"/>
    <property type="molecule type" value="Genomic_DNA"/>
</dbReference>
<keyword evidence="5 7" id="KW-1133">Transmembrane helix</keyword>
<feature type="transmembrane region" description="Helical" evidence="7">
    <location>
        <begin position="56"/>
        <end position="78"/>
    </location>
</feature>
<dbReference type="SUPFAM" id="SSF103473">
    <property type="entry name" value="MFS general substrate transporter"/>
    <property type="match status" value="1"/>
</dbReference>
<evidence type="ECO:0000256" key="3">
    <source>
        <dbReference type="ARBA" id="ARBA00022475"/>
    </source>
</evidence>
<feature type="transmembrane region" description="Helical" evidence="7">
    <location>
        <begin position="20"/>
        <end position="44"/>
    </location>
</feature>
<evidence type="ECO:0000256" key="5">
    <source>
        <dbReference type="ARBA" id="ARBA00022989"/>
    </source>
</evidence>
<evidence type="ECO:0000256" key="1">
    <source>
        <dbReference type="ARBA" id="ARBA00004651"/>
    </source>
</evidence>
<dbReference type="InterPro" id="IPR036259">
    <property type="entry name" value="MFS_trans_sf"/>
</dbReference>
<reference evidence="9 10" key="1">
    <citation type="journal article" date="2014" name="Int. J. Syst. Evol. Microbiol.">
        <title>Nocardioides zeae sp. nov., isolated from the stem of Zea mays.</title>
        <authorList>
            <person name="Glaeser S.P."/>
            <person name="McInroy J.A."/>
            <person name="Busse H.J."/>
            <person name="Kampfer P."/>
        </authorList>
    </citation>
    <scope>NUCLEOTIDE SEQUENCE [LARGE SCALE GENOMIC DNA]</scope>
    <source>
        <strain evidence="9 10">JCM 30728</strain>
    </source>
</reference>
<comment type="subcellular location">
    <subcellularLocation>
        <location evidence="1">Cell membrane</location>
        <topology evidence="1">Multi-pass membrane protein</topology>
    </subcellularLocation>
</comment>
<gene>
    <name evidence="9" type="ORF">G3T38_16555</name>
</gene>
<evidence type="ECO:0000259" key="8">
    <source>
        <dbReference type="PROSITE" id="PS50850"/>
    </source>
</evidence>
<evidence type="ECO:0000313" key="9">
    <source>
        <dbReference type="EMBL" id="NEN79882.1"/>
    </source>
</evidence>
<dbReference type="Proteomes" id="UP000468687">
    <property type="component" value="Unassembled WGS sequence"/>
</dbReference>
<organism evidence="9 10">
    <name type="scientific">Nocardioides zeae</name>
    <dbReference type="NCBI Taxonomy" id="1457234"/>
    <lineage>
        <taxon>Bacteria</taxon>
        <taxon>Bacillati</taxon>
        <taxon>Actinomycetota</taxon>
        <taxon>Actinomycetes</taxon>
        <taxon>Propionibacteriales</taxon>
        <taxon>Nocardioidaceae</taxon>
        <taxon>Nocardioides</taxon>
    </lineage>
</organism>
<keyword evidence="10" id="KW-1185">Reference proteome</keyword>
<feature type="transmembrane region" description="Helical" evidence="7">
    <location>
        <begin position="335"/>
        <end position="356"/>
    </location>
</feature>
<dbReference type="InterPro" id="IPR020846">
    <property type="entry name" value="MFS_dom"/>
</dbReference>
<proteinExistence type="predicted"/>
<feature type="transmembrane region" description="Helical" evidence="7">
    <location>
        <begin position="191"/>
        <end position="210"/>
    </location>
</feature>
<keyword evidence="6 7" id="KW-0472">Membrane</keyword>
<evidence type="ECO:0000256" key="4">
    <source>
        <dbReference type="ARBA" id="ARBA00022692"/>
    </source>
</evidence>
<feature type="transmembrane region" description="Helical" evidence="7">
    <location>
        <begin position="245"/>
        <end position="267"/>
    </location>
</feature>
<feature type="transmembrane region" description="Helical" evidence="7">
    <location>
        <begin position="90"/>
        <end position="112"/>
    </location>
</feature>
<feature type="transmembrane region" description="Helical" evidence="7">
    <location>
        <begin position="310"/>
        <end position="329"/>
    </location>
</feature>
<evidence type="ECO:0000256" key="6">
    <source>
        <dbReference type="ARBA" id="ARBA00023136"/>
    </source>
</evidence>
<dbReference type="InterPro" id="IPR011701">
    <property type="entry name" value="MFS"/>
</dbReference>
<keyword evidence="3" id="KW-1003">Cell membrane</keyword>
<evidence type="ECO:0000313" key="10">
    <source>
        <dbReference type="Proteomes" id="UP000468687"/>
    </source>
</evidence>
<dbReference type="Gene3D" id="1.20.1250.20">
    <property type="entry name" value="MFS general substrate transporter like domains"/>
    <property type="match status" value="2"/>
</dbReference>
<protein>
    <submittedName>
        <fullName evidence="9">MHS family MFS transporter</fullName>
    </submittedName>
</protein>
<sequence>MSAPTATVVERRRTPGKAAVAAWSGSALEYYDLAIYGTAAALVFPKVFFPEGNTHAATIGSLATFGVAYVARPFGSFLMGHIGDRVGRKVIMVGTLLLMGVSTFLIGCLPTYGQAGLLAPALLVLLRLLQGLSAAGEQAGANAMSFEHAPDDRRGFFTSFTLSGTQGGQVLAPAVFLPLAAILPEDQLLSWGWRIPFWLSALLLVAGYVIRRSLDETPEFDDQPKAPRPPLNELFRDHWASVVRVFLAAFIAMVNTTFQVFALNFATSEDYGIELSSTAMLWLAIVANLVAICTIPLWARLSDRIGRKPVFVTGLVGSAVLVTAFLGAIANGNIVLVFILGVALAGVVYSMTNAVWPATYAEYFPTSVRLSGMAIGTQFGFALAGFTPTISGALMAGDADNWPRVAAFASIACLISAIAVLTGPKDTHRVPTRDLGQHATRAARRPLVGAAR</sequence>
<feature type="transmembrane region" description="Helical" evidence="7">
    <location>
        <begin position="279"/>
        <end position="298"/>
    </location>
</feature>
<comment type="caution">
    <text evidence="9">The sequence shown here is derived from an EMBL/GenBank/DDBJ whole genome shotgun (WGS) entry which is preliminary data.</text>
</comment>
<keyword evidence="4 7" id="KW-0812">Transmembrane</keyword>
<dbReference type="PANTHER" id="PTHR43045">
    <property type="entry name" value="SHIKIMATE TRANSPORTER"/>
    <property type="match status" value="1"/>
</dbReference>
<evidence type="ECO:0000256" key="7">
    <source>
        <dbReference type="SAM" id="Phobius"/>
    </source>
</evidence>
<dbReference type="PANTHER" id="PTHR43045:SF1">
    <property type="entry name" value="SHIKIMATE TRANSPORTER"/>
    <property type="match status" value="1"/>
</dbReference>
<keyword evidence="2" id="KW-0813">Transport</keyword>
<dbReference type="RefSeq" id="WP_163773423.1">
    <property type="nucleotide sequence ID" value="NZ_JAAGXA010000012.1"/>
</dbReference>
<accession>A0A6P0HMG7</accession>
<evidence type="ECO:0000256" key="2">
    <source>
        <dbReference type="ARBA" id="ARBA00022448"/>
    </source>
</evidence>
<feature type="transmembrane region" description="Helical" evidence="7">
    <location>
        <begin position="368"/>
        <end position="390"/>
    </location>
</feature>
<dbReference type="Pfam" id="PF00083">
    <property type="entry name" value="Sugar_tr"/>
    <property type="match status" value="1"/>
</dbReference>
<dbReference type="PROSITE" id="PS50850">
    <property type="entry name" value="MFS"/>
    <property type="match status" value="1"/>
</dbReference>
<feature type="transmembrane region" description="Helical" evidence="7">
    <location>
        <begin position="402"/>
        <end position="423"/>
    </location>
</feature>
<name>A0A6P0HMG7_9ACTN</name>
<dbReference type="AlphaFoldDB" id="A0A6P0HMG7"/>
<dbReference type="GO" id="GO:0005886">
    <property type="term" value="C:plasma membrane"/>
    <property type="evidence" value="ECO:0007669"/>
    <property type="project" value="UniProtKB-SubCell"/>
</dbReference>
<dbReference type="CDD" id="cd17369">
    <property type="entry name" value="MFS_ShiA_like"/>
    <property type="match status" value="1"/>
</dbReference>
<dbReference type="InterPro" id="IPR005828">
    <property type="entry name" value="MFS_sugar_transport-like"/>
</dbReference>